<dbReference type="SUPFAM" id="SSF101898">
    <property type="entry name" value="NHL repeat"/>
    <property type="match status" value="1"/>
</dbReference>
<feature type="repeat" description="NHL" evidence="2">
    <location>
        <begin position="447"/>
        <end position="488"/>
    </location>
</feature>
<feature type="region of interest" description="Disordered" evidence="3">
    <location>
        <begin position="173"/>
        <end position="234"/>
    </location>
</feature>
<evidence type="ECO:0000256" key="1">
    <source>
        <dbReference type="ARBA" id="ARBA00022737"/>
    </source>
</evidence>
<organism>
    <name type="scientific">Branchiostoma floridae</name>
    <name type="common">Florida lancelet</name>
    <name type="synonym">Amphioxus</name>
    <dbReference type="NCBI Taxonomy" id="7739"/>
    <lineage>
        <taxon>Eukaryota</taxon>
        <taxon>Metazoa</taxon>
        <taxon>Chordata</taxon>
        <taxon>Cephalochordata</taxon>
        <taxon>Leptocardii</taxon>
        <taxon>Amphioxiformes</taxon>
        <taxon>Branchiostomatidae</taxon>
        <taxon>Branchiostoma</taxon>
    </lineage>
</organism>
<dbReference type="InterPro" id="IPR001258">
    <property type="entry name" value="NHL_repeat"/>
</dbReference>
<evidence type="ECO:0000313" key="4">
    <source>
        <dbReference type="EMBL" id="EEN53224.1"/>
    </source>
</evidence>
<accession>C3Z2H3</accession>
<feature type="compositionally biased region" description="Low complexity" evidence="3">
    <location>
        <begin position="22"/>
        <end position="36"/>
    </location>
</feature>
<reference evidence="4" key="1">
    <citation type="journal article" date="2008" name="Nature">
        <title>The amphioxus genome and the evolution of the chordate karyotype.</title>
        <authorList>
            <consortium name="US DOE Joint Genome Institute (JGI-PGF)"/>
            <person name="Putnam N.H."/>
            <person name="Butts T."/>
            <person name="Ferrier D.E.K."/>
            <person name="Furlong R.F."/>
            <person name="Hellsten U."/>
            <person name="Kawashima T."/>
            <person name="Robinson-Rechavi M."/>
            <person name="Shoguchi E."/>
            <person name="Terry A."/>
            <person name="Yu J.-K."/>
            <person name="Benito-Gutierrez E.L."/>
            <person name="Dubchak I."/>
            <person name="Garcia-Fernandez J."/>
            <person name="Gibson-Brown J.J."/>
            <person name="Grigoriev I.V."/>
            <person name="Horton A.C."/>
            <person name="de Jong P.J."/>
            <person name="Jurka J."/>
            <person name="Kapitonov V.V."/>
            <person name="Kohara Y."/>
            <person name="Kuroki Y."/>
            <person name="Lindquist E."/>
            <person name="Lucas S."/>
            <person name="Osoegawa K."/>
            <person name="Pennacchio L.A."/>
            <person name="Salamov A.A."/>
            <person name="Satou Y."/>
            <person name="Sauka-Spengler T."/>
            <person name="Schmutz J."/>
            <person name="Shin-I T."/>
            <person name="Toyoda A."/>
            <person name="Bronner-Fraser M."/>
            <person name="Fujiyama A."/>
            <person name="Holland L.Z."/>
            <person name="Holland P.W.H."/>
            <person name="Satoh N."/>
            <person name="Rokhsar D.S."/>
        </authorList>
    </citation>
    <scope>NUCLEOTIDE SEQUENCE [LARGE SCALE GENOMIC DNA]</scope>
    <source>
        <strain evidence="4">S238N-H82</strain>
        <tissue evidence="4">Testes</tissue>
    </source>
</reference>
<dbReference type="PROSITE" id="PS51125">
    <property type="entry name" value="NHL"/>
    <property type="match status" value="1"/>
</dbReference>
<dbReference type="CDD" id="cd05819">
    <property type="entry name" value="NHL"/>
    <property type="match status" value="1"/>
</dbReference>
<dbReference type="Gene3D" id="2.120.10.30">
    <property type="entry name" value="TolB, C-terminal domain"/>
    <property type="match status" value="1"/>
</dbReference>
<dbReference type="AlphaFoldDB" id="C3Z2H3"/>
<feature type="region of interest" description="Disordered" evidence="3">
    <location>
        <begin position="113"/>
        <end position="147"/>
    </location>
</feature>
<proteinExistence type="predicted"/>
<feature type="compositionally biased region" description="Polar residues" evidence="3">
    <location>
        <begin position="113"/>
        <end position="127"/>
    </location>
</feature>
<feature type="region of interest" description="Disordered" evidence="3">
    <location>
        <begin position="264"/>
        <end position="286"/>
    </location>
</feature>
<dbReference type="PANTHER" id="PTHR24104">
    <property type="entry name" value="E3 UBIQUITIN-PROTEIN LIGASE NHLRC1-RELATED"/>
    <property type="match status" value="1"/>
</dbReference>
<feature type="compositionally biased region" description="Basic and acidic residues" evidence="3">
    <location>
        <begin position="55"/>
        <end position="67"/>
    </location>
</feature>
<dbReference type="InParanoid" id="C3Z2H3"/>
<feature type="compositionally biased region" description="Acidic residues" evidence="3">
    <location>
        <begin position="176"/>
        <end position="198"/>
    </location>
</feature>
<sequence>MEATQADLPHIRDSPDYTTTEPLDQQDIQPQLLGIPVSPEEQEDILAGNAEDPLQDVRSDSSAESYEKNGSPENVTESSSLQTTNISYTNIGKTEENQTLYFEKQSLLAMCTSSTSTHEEQNQTLYVDSSGRETEESPSKDIYNTDDCSAQNEAQYQMKDTCRIETSAAAYQSSVDVDDTSVDNQDIEEENANNEAEDKDGTRPDTTNQSRDAEKSVQNQVETTAAPDDEWIRPYAVANRQDVQTNGGQEDAYDIQPYAVAYDEQEGQDENQTTTLSSVNNSQNVCGQPNAISDTVDGKADGLLPNPMYSGNALQPNPMYSGNALQPNPMYSGNALQPNPMYSGNALRSNPMYAPNGAQPMACGGHGYVDTWSITGVVVVVLTLLTALITATFMSGENASYMGTTWTEPTYTGNTTDDVPRNVDYTTSPQSGTEENANKELKQKRIVFGGEGDELGQFDQPYAVVVSPSNEIFVADYYNRRVQVFSMTGVYLRHFPTIVSGEDSVTMEPEDISIDGEGHLWVVGVEEYEDLSLTGFIVRYTKVGHLLATLHPTFSNNSFCGIAVDSPRNLVVVTEFWDEYGEVKILNFNGSVVRKFRTEQGPEYPGLVAVGREGNLFVSDHWGETRVFVYNSTGHYLSSFGGEKIGELQAEMEVGERVVVMAIHTDSSGNVLVGTGSGGTVEMFTRDGRYVRRFSTGRSHADGVAVAQGGQLVITTSHNNTVTIFSHY</sequence>
<dbReference type="EMBL" id="GG666574">
    <property type="protein sequence ID" value="EEN53224.1"/>
    <property type="molecule type" value="Genomic_DNA"/>
</dbReference>
<dbReference type="eggNOG" id="KOG2177">
    <property type="taxonomic scope" value="Eukaryota"/>
</dbReference>
<dbReference type="PANTHER" id="PTHR24104:SF50">
    <property type="entry name" value="SMP-30_GLUCONOLACTONASE_LRE-LIKE REGION DOMAIN-CONTAINING PROTEIN"/>
    <property type="match status" value="1"/>
</dbReference>
<dbReference type="Pfam" id="PF01436">
    <property type="entry name" value="NHL"/>
    <property type="match status" value="1"/>
</dbReference>
<feature type="region of interest" description="Disordered" evidence="3">
    <location>
        <begin position="1"/>
        <end position="89"/>
    </location>
</feature>
<evidence type="ECO:0000256" key="2">
    <source>
        <dbReference type="PROSITE-ProRule" id="PRU00504"/>
    </source>
</evidence>
<evidence type="ECO:0000256" key="3">
    <source>
        <dbReference type="SAM" id="MobiDB-lite"/>
    </source>
</evidence>
<dbReference type="InterPro" id="IPR011042">
    <property type="entry name" value="6-blade_b-propeller_TolB-like"/>
</dbReference>
<feature type="compositionally biased region" description="Polar residues" evidence="3">
    <location>
        <begin position="270"/>
        <end position="286"/>
    </location>
</feature>
<dbReference type="InterPro" id="IPR050952">
    <property type="entry name" value="TRIM-NHL_E3_ligases"/>
</dbReference>
<feature type="compositionally biased region" description="Basic and acidic residues" evidence="3">
    <location>
        <begin position="130"/>
        <end position="139"/>
    </location>
</feature>
<protein>
    <recommendedName>
        <fullName evidence="5">SMP-30/Gluconolactonase/LRE-like region domain-containing protein</fullName>
    </recommendedName>
</protein>
<feature type="compositionally biased region" description="Polar residues" evidence="3">
    <location>
        <begin position="204"/>
        <end position="223"/>
    </location>
</feature>
<keyword evidence="1" id="KW-0677">Repeat</keyword>
<gene>
    <name evidence="4" type="ORF">BRAFLDRAFT_66339</name>
</gene>
<evidence type="ECO:0008006" key="5">
    <source>
        <dbReference type="Google" id="ProtNLM"/>
    </source>
</evidence>
<name>C3Z2H3_BRAFL</name>
<feature type="compositionally biased region" description="Polar residues" evidence="3">
    <location>
        <begin position="71"/>
        <end position="89"/>
    </location>
</feature>